<organism evidence="2 3">
    <name type="scientific">Eruca vesicaria subsp. sativa</name>
    <name type="common">Garden rocket</name>
    <name type="synonym">Eruca sativa</name>
    <dbReference type="NCBI Taxonomy" id="29727"/>
    <lineage>
        <taxon>Eukaryota</taxon>
        <taxon>Viridiplantae</taxon>
        <taxon>Streptophyta</taxon>
        <taxon>Embryophyta</taxon>
        <taxon>Tracheophyta</taxon>
        <taxon>Spermatophyta</taxon>
        <taxon>Magnoliopsida</taxon>
        <taxon>eudicotyledons</taxon>
        <taxon>Gunneridae</taxon>
        <taxon>Pentapetalae</taxon>
        <taxon>rosids</taxon>
        <taxon>malvids</taxon>
        <taxon>Brassicales</taxon>
        <taxon>Brassicaceae</taxon>
        <taxon>Brassiceae</taxon>
        <taxon>Eruca</taxon>
    </lineage>
</organism>
<name>A0ABC8K7S5_ERUVS</name>
<evidence type="ECO:0000313" key="2">
    <source>
        <dbReference type="EMBL" id="CAH8354958.1"/>
    </source>
</evidence>
<keyword evidence="3" id="KW-1185">Reference proteome</keyword>
<accession>A0ABC8K7S5</accession>
<sequence length="70" mass="7859">MNLTDHCSSSKEVHGKLQSSRPSLMDVIYSWSKTQSTDVVLFFGDLKGKVPLRHSRKSTPGINLLLLLEM</sequence>
<comment type="caution">
    <text evidence="2">The sequence shown here is derived from an EMBL/GenBank/DDBJ whole genome shotgun (WGS) entry which is preliminary data.</text>
</comment>
<dbReference type="Proteomes" id="UP001642260">
    <property type="component" value="Unassembled WGS sequence"/>
</dbReference>
<feature type="region of interest" description="Disordered" evidence="1">
    <location>
        <begin position="1"/>
        <end position="20"/>
    </location>
</feature>
<protein>
    <submittedName>
        <fullName evidence="2">Uncharacterized protein</fullName>
    </submittedName>
</protein>
<proteinExistence type="predicted"/>
<gene>
    <name evidence="2" type="ORF">ERUC_LOCUS20713</name>
</gene>
<reference evidence="2 3" key="1">
    <citation type="submission" date="2022-03" db="EMBL/GenBank/DDBJ databases">
        <authorList>
            <person name="Macdonald S."/>
            <person name="Ahmed S."/>
            <person name="Newling K."/>
        </authorList>
    </citation>
    <scope>NUCLEOTIDE SEQUENCE [LARGE SCALE GENOMIC DNA]</scope>
</reference>
<evidence type="ECO:0000256" key="1">
    <source>
        <dbReference type="SAM" id="MobiDB-lite"/>
    </source>
</evidence>
<dbReference type="EMBL" id="CAKOAT010200933">
    <property type="protein sequence ID" value="CAH8354958.1"/>
    <property type="molecule type" value="Genomic_DNA"/>
</dbReference>
<evidence type="ECO:0000313" key="3">
    <source>
        <dbReference type="Proteomes" id="UP001642260"/>
    </source>
</evidence>
<dbReference type="AlphaFoldDB" id="A0ABC8K7S5"/>